<dbReference type="InterPro" id="IPR001296">
    <property type="entry name" value="Glyco_trans_1"/>
</dbReference>
<dbReference type="Pfam" id="PF00534">
    <property type="entry name" value="Glycos_transf_1"/>
    <property type="match status" value="1"/>
</dbReference>
<proteinExistence type="predicted"/>
<keyword evidence="3" id="KW-1185">Reference proteome</keyword>
<gene>
    <name evidence="2" type="ORF">E0486_10760</name>
</gene>
<evidence type="ECO:0000313" key="3">
    <source>
        <dbReference type="Proteomes" id="UP000295164"/>
    </source>
</evidence>
<dbReference type="AlphaFoldDB" id="A0A4R4E0V4"/>
<reference evidence="2 3" key="1">
    <citation type="submission" date="2019-03" db="EMBL/GenBank/DDBJ databases">
        <authorList>
            <person name="Kim M.K.M."/>
        </authorList>
    </citation>
    <scope>NUCLEOTIDE SEQUENCE [LARGE SCALE GENOMIC DNA]</scope>
    <source>
        <strain evidence="2 3">17J68-15</strain>
    </source>
</reference>
<dbReference type="InterPro" id="IPR050194">
    <property type="entry name" value="Glycosyltransferase_grp1"/>
</dbReference>
<accession>A0A4R4E0V4</accession>
<dbReference type="CDD" id="cd03801">
    <property type="entry name" value="GT4_PimA-like"/>
    <property type="match status" value="1"/>
</dbReference>
<keyword evidence="2" id="KW-0808">Transferase</keyword>
<protein>
    <submittedName>
        <fullName evidence="2">Glycosyltransferase</fullName>
    </submittedName>
</protein>
<organism evidence="2 3">
    <name type="scientific">Flaviaesturariibacter aridisoli</name>
    <dbReference type="NCBI Taxonomy" id="2545761"/>
    <lineage>
        <taxon>Bacteria</taxon>
        <taxon>Pseudomonadati</taxon>
        <taxon>Bacteroidota</taxon>
        <taxon>Chitinophagia</taxon>
        <taxon>Chitinophagales</taxon>
        <taxon>Chitinophagaceae</taxon>
        <taxon>Flaviaestuariibacter</taxon>
    </lineage>
</organism>
<dbReference type="PANTHER" id="PTHR45947">
    <property type="entry name" value="SULFOQUINOVOSYL TRANSFERASE SQD2"/>
    <property type="match status" value="1"/>
</dbReference>
<feature type="domain" description="Glycosyl transferase family 1" evidence="1">
    <location>
        <begin position="191"/>
        <end position="352"/>
    </location>
</feature>
<name>A0A4R4E0V4_9BACT</name>
<dbReference type="OrthoDB" id="9811239at2"/>
<dbReference type="SUPFAM" id="SSF53756">
    <property type="entry name" value="UDP-Glycosyltransferase/glycogen phosphorylase"/>
    <property type="match status" value="1"/>
</dbReference>
<dbReference type="PANTHER" id="PTHR45947:SF3">
    <property type="entry name" value="SULFOQUINOVOSYL TRANSFERASE SQD2"/>
    <property type="match status" value="1"/>
</dbReference>
<comment type="caution">
    <text evidence="2">The sequence shown here is derived from an EMBL/GenBank/DDBJ whole genome shotgun (WGS) entry which is preliminary data.</text>
</comment>
<dbReference type="GO" id="GO:0016757">
    <property type="term" value="F:glycosyltransferase activity"/>
    <property type="evidence" value="ECO:0007669"/>
    <property type="project" value="InterPro"/>
</dbReference>
<dbReference type="Gene3D" id="3.40.50.2000">
    <property type="entry name" value="Glycogen Phosphorylase B"/>
    <property type="match status" value="1"/>
</dbReference>
<dbReference type="RefSeq" id="WP_131852181.1">
    <property type="nucleotide sequence ID" value="NZ_SKFH01000015.1"/>
</dbReference>
<sequence>MFICDNRQPSATVFITIMRILSSGYHATLSYSDPQAWLQRIDFYTGILEALATNHEVHSIEHINARTSLQQAGVHYHFRSLSSQRFPWSGHRFIRSLRPDLVLVNGVSFPLQVLQLRAALGQGPRILLWHRDELPAPGWRGRLQAMADRAVDGYLFTSPGNVAPWVARGIIPASKVHYLLHGSSVFLPGSRAEARQMLGVPIDVPLFLWVGRLDANKDPHTVLRAFSALLQEAPQAKLAMAFGGGPLEAELRAIVAGDPKLSGAVQLLGTLPHRDLEPWYRAAGFFVSASHYEGGGIAFCEALSCGCIPVYTGIPSLRQLAGPCGVSFPPGDAAALHQALRQALRLDTTAQRTAVLERFQEHFSFTAIARGLLQFVEDPAPMPAANKAIH</sequence>
<evidence type="ECO:0000313" key="2">
    <source>
        <dbReference type="EMBL" id="TCZ70612.1"/>
    </source>
</evidence>
<evidence type="ECO:0000259" key="1">
    <source>
        <dbReference type="Pfam" id="PF00534"/>
    </source>
</evidence>
<dbReference type="Proteomes" id="UP000295164">
    <property type="component" value="Unassembled WGS sequence"/>
</dbReference>
<dbReference type="EMBL" id="SKFH01000015">
    <property type="protein sequence ID" value="TCZ70612.1"/>
    <property type="molecule type" value="Genomic_DNA"/>
</dbReference>